<dbReference type="AlphaFoldDB" id="A0A0L6JQH8"/>
<dbReference type="GO" id="GO:0016787">
    <property type="term" value="F:hydrolase activity"/>
    <property type="evidence" value="ECO:0007669"/>
    <property type="project" value="UniProtKB-KW"/>
</dbReference>
<accession>A0A0L6JQH8</accession>
<evidence type="ECO:0000256" key="1">
    <source>
        <dbReference type="ARBA" id="ARBA00022801"/>
    </source>
</evidence>
<reference evidence="3" key="1">
    <citation type="submission" date="2015-07" db="EMBL/GenBank/DDBJ databases">
        <title>Near-Complete Genome Sequence of the Cellulolytic Bacterium Bacteroides (Pseudobacteroides) cellulosolvens ATCC 35603.</title>
        <authorList>
            <person name="Dassa B."/>
            <person name="Utturkar S.M."/>
            <person name="Klingeman D.M."/>
            <person name="Hurt R.A."/>
            <person name="Keller M."/>
            <person name="Xu J."/>
            <person name="Reddy Y.H.K."/>
            <person name="Borovok I."/>
            <person name="Grinberg I.R."/>
            <person name="Lamed R."/>
            <person name="Zhivin O."/>
            <person name="Bayer E.A."/>
            <person name="Brown S.D."/>
        </authorList>
    </citation>
    <scope>NUCLEOTIDE SEQUENCE [LARGE SCALE GENOMIC DNA]</scope>
    <source>
        <strain evidence="3">DSM 2933</strain>
    </source>
</reference>
<dbReference type="PANTHER" id="PTHR22946">
    <property type="entry name" value="DIENELACTONE HYDROLASE DOMAIN-CONTAINING PROTEIN-RELATED"/>
    <property type="match status" value="1"/>
</dbReference>
<evidence type="ECO:0000313" key="2">
    <source>
        <dbReference type="EMBL" id="KNY28043.1"/>
    </source>
</evidence>
<keyword evidence="3" id="KW-1185">Reference proteome</keyword>
<proteinExistence type="predicted"/>
<dbReference type="Pfam" id="PF06500">
    <property type="entry name" value="FrsA-like"/>
    <property type="match status" value="1"/>
</dbReference>
<dbReference type="InterPro" id="IPR029058">
    <property type="entry name" value="AB_hydrolase_fold"/>
</dbReference>
<dbReference type="RefSeq" id="WP_036939105.1">
    <property type="nucleotide sequence ID" value="NZ_JQKC01000008.1"/>
</dbReference>
<keyword evidence="1" id="KW-0378">Hydrolase</keyword>
<sequence length="380" mass="43663">MEWSIRNMLNPVITRLLIYGVNPIDLEYVLTRVESKNHINSKSLEKTWLVEWEKKAERYKLLGEKAEMEGNNLSAREYYLYAAQCWYAVFLINLSGIDEKKRVYDMYRDYYKKSIKYLDSKVECIELPINEGKKLSCYLHHSNKNDNEKSPCVIIYSGLGSCKEEMNTLARPLVERGIAVFIADMPGNGESLLSGDVKCTVANLINTFKMIPDYLDKRDDIINGSYGAYGLCMGGGYAYKACSIDSRYTFCATLFPLFITEVDKNATPQWMKKGEWYDFQTGGKAADEFLDEMSTLAEGSIKCPYLFIHGKHDNWMTYDKAIKLYEMALGEKEKIIVEEEPVFSSSQVVTHTMPVGEQIHWIRYSAADWMVKHCRKGGLK</sequence>
<protein>
    <submittedName>
        <fullName evidence="2">Uncharacterized protein</fullName>
    </submittedName>
</protein>
<dbReference type="EMBL" id="LGTC01000001">
    <property type="protein sequence ID" value="KNY28043.1"/>
    <property type="molecule type" value="Genomic_DNA"/>
</dbReference>
<dbReference type="Proteomes" id="UP000036923">
    <property type="component" value="Unassembled WGS sequence"/>
</dbReference>
<dbReference type="Gene3D" id="3.40.50.1820">
    <property type="entry name" value="alpha/beta hydrolase"/>
    <property type="match status" value="1"/>
</dbReference>
<dbReference type="PANTHER" id="PTHR22946:SF12">
    <property type="entry name" value="CONIDIAL PIGMENT BIOSYNTHESIS PROTEIN AYG1 (AFU_ORTHOLOGUE AFUA_2G17550)"/>
    <property type="match status" value="1"/>
</dbReference>
<name>A0A0L6JQH8_9FIRM</name>
<dbReference type="InterPro" id="IPR010520">
    <property type="entry name" value="FrsA-like"/>
</dbReference>
<organism evidence="2 3">
    <name type="scientific">Pseudobacteroides cellulosolvens ATCC 35603 = DSM 2933</name>
    <dbReference type="NCBI Taxonomy" id="398512"/>
    <lineage>
        <taxon>Bacteria</taxon>
        <taxon>Bacillati</taxon>
        <taxon>Bacillota</taxon>
        <taxon>Clostridia</taxon>
        <taxon>Eubacteriales</taxon>
        <taxon>Oscillospiraceae</taxon>
        <taxon>Pseudobacteroides</taxon>
    </lineage>
</organism>
<evidence type="ECO:0000313" key="3">
    <source>
        <dbReference type="Proteomes" id="UP000036923"/>
    </source>
</evidence>
<gene>
    <name evidence="2" type="ORF">Bccel_3314</name>
</gene>
<comment type="caution">
    <text evidence="2">The sequence shown here is derived from an EMBL/GenBank/DDBJ whole genome shotgun (WGS) entry which is preliminary data.</text>
</comment>
<dbReference type="eggNOG" id="COG0412">
    <property type="taxonomic scope" value="Bacteria"/>
</dbReference>
<dbReference type="InterPro" id="IPR050261">
    <property type="entry name" value="FrsA_esterase"/>
</dbReference>
<dbReference type="STRING" id="398512.Bccel_3314"/>
<dbReference type="SUPFAM" id="SSF53474">
    <property type="entry name" value="alpha/beta-Hydrolases"/>
    <property type="match status" value="1"/>
</dbReference>
<dbReference type="OrthoDB" id="9812921at2"/>